<dbReference type="GeneID" id="19160334"/>
<evidence type="ECO:0000256" key="5">
    <source>
        <dbReference type="ARBA" id="ARBA00022801"/>
    </source>
</evidence>
<dbReference type="Proteomes" id="UP000019484">
    <property type="component" value="Unassembled WGS sequence"/>
</dbReference>
<evidence type="ECO:0000256" key="3">
    <source>
        <dbReference type="ARBA" id="ARBA00022670"/>
    </source>
</evidence>
<dbReference type="Gene3D" id="3.90.70.10">
    <property type="entry name" value="Cysteine proteinases"/>
    <property type="match status" value="2"/>
</dbReference>
<feature type="region of interest" description="Disordered" evidence="8">
    <location>
        <begin position="791"/>
        <end position="946"/>
    </location>
</feature>
<proteinExistence type="predicted"/>
<keyword evidence="5" id="KW-0378">Hydrolase</keyword>
<dbReference type="InterPro" id="IPR036339">
    <property type="entry name" value="PUB-like_dom_sf"/>
</dbReference>
<feature type="region of interest" description="Disordered" evidence="8">
    <location>
        <begin position="746"/>
        <end position="765"/>
    </location>
</feature>
<dbReference type="InterPro" id="IPR025305">
    <property type="entry name" value="UCH_repeat_domain"/>
</dbReference>
<dbReference type="SUPFAM" id="SSF143503">
    <property type="entry name" value="PUG domain-like"/>
    <property type="match status" value="1"/>
</dbReference>
<dbReference type="PROSITE" id="PS50235">
    <property type="entry name" value="USP_3"/>
    <property type="match status" value="1"/>
</dbReference>
<dbReference type="GO" id="GO:0043161">
    <property type="term" value="P:proteasome-mediated ubiquitin-dependent protein catabolic process"/>
    <property type="evidence" value="ECO:0007669"/>
    <property type="project" value="InterPro"/>
</dbReference>
<evidence type="ECO:0000313" key="10">
    <source>
        <dbReference type="EMBL" id="EXJ88529.1"/>
    </source>
</evidence>
<dbReference type="Pfam" id="PF00443">
    <property type="entry name" value="UCH"/>
    <property type="match status" value="2"/>
</dbReference>
<feature type="compositionally biased region" description="Pro residues" evidence="8">
    <location>
        <begin position="924"/>
        <end position="937"/>
    </location>
</feature>
<feature type="compositionally biased region" description="Polar residues" evidence="8">
    <location>
        <begin position="869"/>
        <end position="898"/>
    </location>
</feature>
<keyword evidence="7" id="KW-0175">Coiled coil</keyword>
<accession>W9Z1Z3</accession>
<keyword evidence="6" id="KW-0788">Thiol protease</keyword>
<dbReference type="InterPro" id="IPR018200">
    <property type="entry name" value="USP_CS"/>
</dbReference>
<dbReference type="SUPFAM" id="SSF54001">
    <property type="entry name" value="Cysteine proteinases"/>
    <property type="match status" value="1"/>
</dbReference>
<protein>
    <recommendedName>
        <fullName evidence="2">ubiquitinyl hydrolase 1</fullName>
        <ecNumber evidence="2">3.4.19.12</ecNumber>
    </recommendedName>
</protein>
<evidence type="ECO:0000256" key="2">
    <source>
        <dbReference type="ARBA" id="ARBA00012759"/>
    </source>
</evidence>
<dbReference type="EC" id="3.4.19.12" evidence="2"/>
<keyword evidence="4" id="KW-0833">Ubl conjugation pathway</keyword>
<evidence type="ECO:0000313" key="11">
    <source>
        <dbReference type="Proteomes" id="UP000019484"/>
    </source>
</evidence>
<feature type="domain" description="USP" evidence="9">
    <location>
        <begin position="646"/>
        <end position="1273"/>
    </location>
</feature>
<organism evidence="10 11">
    <name type="scientific">Capronia coronata CBS 617.96</name>
    <dbReference type="NCBI Taxonomy" id="1182541"/>
    <lineage>
        <taxon>Eukaryota</taxon>
        <taxon>Fungi</taxon>
        <taxon>Dikarya</taxon>
        <taxon>Ascomycota</taxon>
        <taxon>Pezizomycotina</taxon>
        <taxon>Eurotiomycetes</taxon>
        <taxon>Chaetothyriomycetidae</taxon>
        <taxon>Chaetothyriales</taxon>
        <taxon>Herpotrichiellaceae</taxon>
        <taxon>Capronia</taxon>
    </lineage>
</organism>
<comment type="catalytic activity">
    <reaction evidence="1">
        <text>Thiol-dependent hydrolysis of ester, thioester, amide, peptide and isopeptide bonds formed by the C-terminal Gly of ubiquitin (a 76-residue protein attached to proteins as an intracellular targeting signal).</text>
        <dbReference type="EC" id="3.4.19.12"/>
    </reaction>
</comment>
<dbReference type="EMBL" id="AMWN01000004">
    <property type="protein sequence ID" value="EXJ88529.1"/>
    <property type="molecule type" value="Genomic_DNA"/>
</dbReference>
<dbReference type="InterPro" id="IPR038765">
    <property type="entry name" value="Papain-like_cys_pep_sf"/>
</dbReference>
<evidence type="ECO:0000256" key="1">
    <source>
        <dbReference type="ARBA" id="ARBA00000707"/>
    </source>
</evidence>
<dbReference type="STRING" id="1182541.W9Z1Z3"/>
<dbReference type="GO" id="GO:0061136">
    <property type="term" value="P:regulation of proteasomal protein catabolic process"/>
    <property type="evidence" value="ECO:0007669"/>
    <property type="project" value="TreeGrafter"/>
</dbReference>
<dbReference type="eggNOG" id="KOG1863">
    <property type="taxonomic scope" value="Eukaryota"/>
</dbReference>
<feature type="region of interest" description="Disordered" evidence="8">
    <location>
        <begin position="1327"/>
        <end position="1371"/>
    </location>
</feature>
<dbReference type="GO" id="GO:0004843">
    <property type="term" value="F:cysteine-type deubiquitinase activity"/>
    <property type="evidence" value="ECO:0007669"/>
    <property type="project" value="UniProtKB-EC"/>
</dbReference>
<evidence type="ECO:0000259" key="9">
    <source>
        <dbReference type="PROSITE" id="PS50235"/>
    </source>
</evidence>
<feature type="compositionally biased region" description="Acidic residues" evidence="8">
    <location>
        <begin position="825"/>
        <end position="835"/>
    </location>
</feature>
<name>W9Z1Z3_9EURO</name>
<dbReference type="InterPro" id="IPR044635">
    <property type="entry name" value="UBP14-like"/>
</dbReference>
<dbReference type="RefSeq" id="XP_007724535.1">
    <property type="nucleotide sequence ID" value="XM_007726345.1"/>
</dbReference>
<dbReference type="InterPro" id="IPR001394">
    <property type="entry name" value="Peptidase_C19_UCH"/>
</dbReference>
<reference evidence="10 11" key="1">
    <citation type="submission" date="2013-03" db="EMBL/GenBank/DDBJ databases">
        <title>The Genome Sequence of Capronia coronata CBS 617.96.</title>
        <authorList>
            <consortium name="The Broad Institute Genomics Platform"/>
            <person name="Cuomo C."/>
            <person name="de Hoog S."/>
            <person name="Gorbushina A."/>
            <person name="Walker B."/>
            <person name="Young S.K."/>
            <person name="Zeng Q."/>
            <person name="Gargeya S."/>
            <person name="Fitzgerald M."/>
            <person name="Haas B."/>
            <person name="Abouelleil A."/>
            <person name="Allen A.W."/>
            <person name="Alvarado L."/>
            <person name="Arachchi H.M."/>
            <person name="Berlin A.M."/>
            <person name="Chapman S.B."/>
            <person name="Gainer-Dewar J."/>
            <person name="Goldberg J."/>
            <person name="Griggs A."/>
            <person name="Gujja S."/>
            <person name="Hansen M."/>
            <person name="Howarth C."/>
            <person name="Imamovic A."/>
            <person name="Ireland A."/>
            <person name="Larimer J."/>
            <person name="McCowan C."/>
            <person name="Murphy C."/>
            <person name="Pearson M."/>
            <person name="Poon T.W."/>
            <person name="Priest M."/>
            <person name="Roberts A."/>
            <person name="Saif S."/>
            <person name="Shea T."/>
            <person name="Sisk P."/>
            <person name="Sykes S."/>
            <person name="Wortman J."/>
            <person name="Nusbaum C."/>
            <person name="Birren B."/>
        </authorList>
    </citation>
    <scope>NUCLEOTIDE SEQUENCE [LARGE SCALE GENOMIC DNA]</scope>
    <source>
        <strain evidence="10 11">CBS 617.96</strain>
    </source>
</reference>
<dbReference type="PROSITE" id="PS00972">
    <property type="entry name" value="USP_1"/>
    <property type="match status" value="1"/>
</dbReference>
<dbReference type="CDD" id="cd09212">
    <property type="entry name" value="PUB"/>
    <property type="match status" value="1"/>
</dbReference>
<dbReference type="GO" id="GO:0016579">
    <property type="term" value="P:protein deubiquitination"/>
    <property type="evidence" value="ECO:0007669"/>
    <property type="project" value="InterPro"/>
</dbReference>
<dbReference type="PANTHER" id="PTHR43982">
    <property type="entry name" value="UBIQUITIN CARBOXYL-TERMINAL HYDROLASE"/>
    <property type="match status" value="1"/>
</dbReference>
<keyword evidence="11" id="KW-1185">Reference proteome</keyword>
<dbReference type="InterPro" id="IPR028889">
    <property type="entry name" value="USP"/>
</dbReference>
<gene>
    <name evidence="10" type="ORF">A1O1_05459</name>
</gene>
<evidence type="ECO:0000256" key="6">
    <source>
        <dbReference type="ARBA" id="ARBA00022807"/>
    </source>
</evidence>
<comment type="caution">
    <text evidence="10">The sequence shown here is derived from an EMBL/GenBank/DDBJ whole genome shotgun (WGS) entry which is preliminary data.</text>
</comment>
<dbReference type="OrthoDB" id="2420415at2759"/>
<dbReference type="HOGENOM" id="CLU_003155_0_0_1"/>
<feature type="coiled-coil region" evidence="7">
    <location>
        <begin position="1164"/>
        <end position="1198"/>
    </location>
</feature>
<evidence type="ECO:0000256" key="8">
    <source>
        <dbReference type="SAM" id="MobiDB-lite"/>
    </source>
</evidence>
<evidence type="ECO:0000256" key="4">
    <source>
        <dbReference type="ARBA" id="ARBA00022786"/>
    </source>
</evidence>
<keyword evidence="3" id="KW-0645">Protease</keyword>
<dbReference type="Pfam" id="PF13446">
    <property type="entry name" value="RPT"/>
    <property type="match status" value="4"/>
</dbReference>
<sequence>MAGVQGNIRSFIAPIKGSGAYTQTHVSVEEDDNSGVFTGRTAPALLEDLTLYEPWQDLKDAPNLLADSPIRLTHARYLGDLIPLQSCRHKFGLKPRQSDPPALDERPGPETLWTVAAFCQVCRLHVHVKVDYTMRFEDAPCPTVEHPLHHLVRSEFQEPLERNAWKRQNPNSQDEIYTYKCSSKTCSATVTVRLSPPVLRPDDVHTLVDPQLLRQRTEDAFRTREGNTDGMKHPVPLDVLTDLRAYIRNSWKARDDPKYRAIKVSNRRFVVRFGPEGNACKDVLERLGFHLVPGDSWKVPEPDLNDDQPFSSPINIWLDNAEHELVALILSQPSEDRQHLQDTSPPVPAERELARLLGCQDCDKGQLTLCRPFIALGCVMDFSDQLVAKAYHWQVETDPRNAPTYLGNLQAIATHRGSEILETEVVMETSKGRFDAETLNKAYRAFQLGGREDAVSDEDIIGTFTATLTDSPGHEHELREYLRIIGAHRNSKLITDTAQNVIDSYEQALAFLDADPTTEDEHIQALFTVKTNDNKALEEQAVKAVRLIAQHRKSRFLSTWIDSGFSNETTMDPAEGYQALQISNREIDDEMIMLQYNMAVEENPGSVEFYNKALAAIATGRGSSTLLDHLHSRVPQVPEGALEEPVGLENIGNTCYLNSLLQFLFTMIQPRHIVLNFDNYRMPLDARSMEQKRVGQRKVSLKEVQTAQRFVASLAELFRGMIQTPQTSIKPDQELARLTLETESVKEKMRRRSTLKSSDRPSLGDVNHRLMLGPLTLAEYDRIGFGTNAIVQSPVGGDTVRDPFVDLDGVSRGEIVNSPTKGEQEESDNTMDDNSSEATLVSKPGSDHVMLDEPAAEEELSQSDDKENLSPNKVTTSPNPAPVSTSEPLVPTSPSRLNAQAGVLPQDVSDAAVEDQAESEPMKYQPPPGKPPPVPPRKPVETSTSTLEEYARQQDVTEVMNHCIIQLSCAMRPTGFDKSGEQEDEVHDLFFGHAVMHSQPEKGLPQDVPFLNIITRVYHQPTDVYAAIDNEYDLQDAQDGTRSYTSISRLPPVLSIALDRVAWNQQLKRQEKLNHHVEIPETIYMDRYVESADDSELMQRRRQTWETKKELASLSARRVILEEKHGQSTDVPAVLDDAKTALEYLAELPDDPFSEPLQVNRDAIAMLSSLAENSRAELEELRIQMDQLSQQVKEAFVDMRKHPYRLHAAFFHRGGAGGGHYWVYIFDHKHEVWRKYNDDRVTVVQNLNEIFGKPTADNWGPPPNPYLLIYIQADRINELVDTVRRDVVFPPPDQPPPVPARNQISELASNQFQRDGDIEMVENVGYGGEQAQNPVPPPSTLDFSNSPIQPSIPKEGDWDDAELISDRPIKW</sequence>
<dbReference type="PANTHER" id="PTHR43982:SF6">
    <property type="entry name" value="UBIQUITIN CARBOXYL-TERMINAL HYDROLASE 2-RELATED"/>
    <property type="match status" value="1"/>
</dbReference>
<dbReference type="GO" id="GO:0070628">
    <property type="term" value="F:proteasome binding"/>
    <property type="evidence" value="ECO:0007669"/>
    <property type="project" value="TreeGrafter"/>
</dbReference>
<evidence type="ECO:0000256" key="7">
    <source>
        <dbReference type="SAM" id="Coils"/>
    </source>
</evidence>